<evidence type="ECO:0000313" key="2">
    <source>
        <dbReference type="EMBL" id="KAL0177047.1"/>
    </source>
</evidence>
<feature type="region of interest" description="Disordered" evidence="1">
    <location>
        <begin position="1"/>
        <end position="59"/>
    </location>
</feature>
<reference evidence="2 3" key="1">
    <citation type="submission" date="2024-05" db="EMBL/GenBank/DDBJ databases">
        <title>Genome sequencing and assembly of Indian major carp, Cirrhinus mrigala (Hamilton, 1822).</title>
        <authorList>
            <person name="Mohindra V."/>
            <person name="Chowdhury L.M."/>
            <person name="Lal K."/>
            <person name="Jena J.K."/>
        </authorList>
    </citation>
    <scope>NUCLEOTIDE SEQUENCE [LARGE SCALE GENOMIC DNA]</scope>
    <source>
        <strain evidence="2">CM1030</strain>
        <tissue evidence="2">Blood</tissue>
    </source>
</reference>
<proteinExistence type="predicted"/>
<protein>
    <submittedName>
        <fullName evidence="2">Uncharacterized protein</fullName>
    </submittedName>
</protein>
<comment type="caution">
    <text evidence="2">The sequence shown here is derived from an EMBL/GenBank/DDBJ whole genome shotgun (WGS) entry which is preliminary data.</text>
</comment>
<keyword evidence="3" id="KW-1185">Reference proteome</keyword>
<feature type="compositionally biased region" description="Low complexity" evidence="1">
    <location>
        <begin position="40"/>
        <end position="59"/>
    </location>
</feature>
<organism evidence="2 3">
    <name type="scientific">Cirrhinus mrigala</name>
    <name type="common">Mrigala</name>
    <dbReference type="NCBI Taxonomy" id="683832"/>
    <lineage>
        <taxon>Eukaryota</taxon>
        <taxon>Metazoa</taxon>
        <taxon>Chordata</taxon>
        <taxon>Craniata</taxon>
        <taxon>Vertebrata</taxon>
        <taxon>Euteleostomi</taxon>
        <taxon>Actinopterygii</taxon>
        <taxon>Neopterygii</taxon>
        <taxon>Teleostei</taxon>
        <taxon>Ostariophysi</taxon>
        <taxon>Cypriniformes</taxon>
        <taxon>Cyprinidae</taxon>
        <taxon>Labeoninae</taxon>
        <taxon>Labeonini</taxon>
        <taxon>Cirrhinus</taxon>
    </lineage>
</organism>
<name>A0ABD0PSN7_CIRMR</name>
<evidence type="ECO:0000256" key="1">
    <source>
        <dbReference type="SAM" id="MobiDB-lite"/>
    </source>
</evidence>
<evidence type="ECO:0000313" key="3">
    <source>
        <dbReference type="Proteomes" id="UP001529510"/>
    </source>
</evidence>
<gene>
    <name evidence="2" type="ORF">M9458_025941</name>
</gene>
<dbReference type="Proteomes" id="UP001529510">
    <property type="component" value="Unassembled WGS sequence"/>
</dbReference>
<sequence>MEEADKVSSIAPDGAPHDIAMNEAAAPADETLRNAENLPEENTTTAQTTEITSAAQMTE</sequence>
<dbReference type="AlphaFoldDB" id="A0ABD0PSN7"/>
<feature type="non-terminal residue" evidence="2">
    <location>
        <position position="59"/>
    </location>
</feature>
<accession>A0ABD0PSN7</accession>
<dbReference type="EMBL" id="JAMKFB020000013">
    <property type="protein sequence ID" value="KAL0177047.1"/>
    <property type="molecule type" value="Genomic_DNA"/>
</dbReference>